<protein>
    <submittedName>
        <fullName evidence="2">Uncharacterized protein</fullName>
    </submittedName>
</protein>
<dbReference type="AlphaFoldDB" id="A0A8H3LEK8"/>
<evidence type="ECO:0000256" key="1">
    <source>
        <dbReference type="SAM" id="Phobius"/>
    </source>
</evidence>
<proteinExistence type="predicted"/>
<reference evidence="2" key="1">
    <citation type="submission" date="2019-10" db="EMBL/GenBank/DDBJ databases">
        <title>Conservation and host-specific expression of non-tandemly repeated heterogenous ribosome RNA gene in arbuscular mycorrhizal fungi.</title>
        <authorList>
            <person name="Maeda T."/>
            <person name="Kobayashi Y."/>
            <person name="Nakagawa T."/>
            <person name="Ezawa T."/>
            <person name="Yamaguchi K."/>
            <person name="Bino T."/>
            <person name="Nishimoto Y."/>
            <person name="Shigenobu S."/>
            <person name="Kawaguchi M."/>
        </authorList>
    </citation>
    <scope>NUCLEOTIDE SEQUENCE</scope>
    <source>
        <strain evidence="2">HR1</strain>
    </source>
</reference>
<keyword evidence="1" id="KW-0472">Membrane</keyword>
<comment type="caution">
    <text evidence="2">The sequence shown here is derived from an EMBL/GenBank/DDBJ whole genome shotgun (WGS) entry which is preliminary data.</text>
</comment>
<organism evidence="2 3">
    <name type="scientific">Rhizophagus clarus</name>
    <dbReference type="NCBI Taxonomy" id="94130"/>
    <lineage>
        <taxon>Eukaryota</taxon>
        <taxon>Fungi</taxon>
        <taxon>Fungi incertae sedis</taxon>
        <taxon>Mucoromycota</taxon>
        <taxon>Glomeromycotina</taxon>
        <taxon>Glomeromycetes</taxon>
        <taxon>Glomerales</taxon>
        <taxon>Glomeraceae</taxon>
        <taxon>Rhizophagus</taxon>
    </lineage>
</organism>
<keyword evidence="1" id="KW-0812">Transmembrane</keyword>
<feature type="transmembrane region" description="Helical" evidence="1">
    <location>
        <begin position="82"/>
        <end position="103"/>
    </location>
</feature>
<accession>A0A8H3LEK8</accession>
<evidence type="ECO:0000313" key="2">
    <source>
        <dbReference type="EMBL" id="GES85689.1"/>
    </source>
</evidence>
<sequence>MATPKYVIKKTKEGTETTVELALPIETINHDKYKKAIETILTIDDGEGKDDEEIIQKVRLEIINLDKHYLVFKKNHNLRRSIIAVSTLVCIIGIVMGQLLGMAKETGSADRLGGLFSGFASASGLIGSIVGFATFNVAQKKKLDSSPDMTKESFKPMYLYISDNILKKIGDFIEPYRYGVKHEPKGNDEYFITYYIKRLKRKNDILRLENYIGIILTVLSLLYIILKPIFLALYYISNNSDDFIDHNTDRSVRHSIMIVGEVLLSFILLWQFIGYFYYT</sequence>
<dbReference type="OrthoDB" id="2445314at2759"/>
<gene>
    <name evidence="2" type="ORF">RCL2_001279300</name>
</gene>
<keyword evidence="1" id="KW-1133">Transmembrane helix</keyword>
<dbReference type="EMBL" id="BLAL01000156">
    <property type="protein sequence ID" value="GES85689.1"/>
    <property type="molecule type" value="Genomic_DNA"/>
</dbReference>
<feature type="transmembrane region" description="Helical" evidence="1">
    <location>
        <begin position="211"/>
        <end position="236"/>
    </location>
</feature>
<evidence type="ECO:0000313" key="3">
    <source>
        <dbReference type="Proteomes" id="UP000615446"/>
    </source>
</evidence>
<dbReference type="Proteomes" id="UP000615446">
    <property type="component" value="Unassembled WGS sequence"/>
</dbReference>
<feature type="transmembrane region" description="Helical" evidence="1">
    <location>
        <begin position="256"/>
        <end position="278"/>
    </location>
</feature>
<feature type="transmembrane region" description="Helical" evidence="1">
    <location>
        <begin position="115"/>
        <end position="138"/>
    </location>
</feature>
<name>A0A8H3LEK8_9GLOM</name>